<dbReference type="SMART" id="SM01301">
    <property type="entry name" value="PTPlike_phytase"/>
    <property type="match status" value="2"/>
</dbReference>
<dbReference type="PANTHER" id="PTHR23339">
    <property type="entry name" value="TYROSINE SPECIFIC PROTEIN PHOSPHATASE AND DUAL SPECIFICITY PROTEIN PHOSPHATASE"/>
    <property type="match status" value="1"/>
</dbReference>
<name>A0A401P5Z0_SCYTO</name>
<dbReference type="OMA" id="NINGEHE"/>
<keyword evidence="3" id="KW-1185">Reference proteome</keyword>
<gene>
    <name evidence="2" type="ORF">scyTo_0008238</name>
</gene>
<dbReference type="Gene3D" id="3.90.190.10">
    <property type="entry name" value="Protein tyrosine phosphatase superfamily"/>
    <property type="match status" value="3"/>
</dbReference>
<evidence type="ECO:0000313" key="3">
    <source>
        <dbReference type="Proteomes" id="UP000288216"/>
    </source>
</evidence>
<protein>
    <recommendedName>
        <fullName evidence="4">Tyrosine specific protein phosphatases domain-containing protein</fullName>
    </recommendedName>
</protein>
<feature type="region of interest" description="Disordered" evidence="1">
    <location>
        <begin position="1"/>
        <end position="31"/>
    </location>
</feature>
<evidence type="ECO:0000313" key="2">
    <source>
        <dbReference type="EMBL" id="GCB68490.1"/>
    </source>
</evidence>
<dbReference type="AlphaFoldDB" id="A0A401P5Z0"/>
<dbReference type="InterPro" id="IPR029021">
    <property type="entry name" value="Prot-tyrosine_phosphatase-like"/>
</dbReference>
<dbReference type="OrthoDB" id="66369at2759"/>
<accession>A0A401P5Z0</accession>
<dbReference type="Proteomes" id="UP000288216">
    <property type="component" value="Unassembled WGS sequence"/>
</dbReference>
<comment type="caution">
    <text evidence="2">The sequence shown here is derived from an EMBL/GenBank/DDBJ whole genome shotgun (WGS) entry which is preliminary data.</text>
</comment>
<reference evidence="2 3" key="1">
    <citation type="journal article" date="2018" name="Nat. Ecol. Evol.">
        <title>Shark genomes provide insights into elasmobranch evolution and the origin of vertebrates.</title>
        <authorList>
            <person name="Hara Y"/>
            <person name="Yamaguchi K"/>
            <person name="Onimaru K"/>
            <person name="Kadota M"/>
            <person name="Koyanagi M"/>
            <person name="Keeley SD"/>
            <person name="Tatsumi K"/>
            <person name="Tanaka K"/>
            <person name="Motone F"/>
            <person name="Kageyama Y"/>
            <person name="Nozu R"/>
            <person name="Adachi N"/>
            <person name="Nishimura O"/>
            <person name="Nakagawa R"/>
            <person name="Tanegashima C"/>
            <person name="Kiyatake I"/>
            <person name="Matsumoto R"/>
            <person name="Murakumo K"/>
            <person name="Nishida K"/>
            <person name="Terakita A"/>
            <person name="Kuratani S"/>
            <person name="Sato K"/>
            <person name="Hyodo S Kuraku.S."/>
        </authorList>
    </citation>
    <scope>NUCLEOTIDE SEQUENCE [LARGE SCALE GENOMIC DNA]</scope>
</reference>
<dbReference type="Pfam" id="PF14566">
    <property type="entry name" value="PTPlike_phytase"/>
    <property type="match status" value="2"/>
</dbReference>
<sequence>MGTTASANKQVAPAAQEQCDRGAKPPGVDSQTEDINTAASLAKSIITNKVAPVVITYNLKEEFQVHDDFHKAHYVIGRMNDSLPEHYLVQGKYFMVKDLNKKVDVLLTMSNYGAPNFRQIHLDYPVFGMGQPTMKGFCKVLQRLKEQGHQLMDFAALSNKTYFVYDGTEQFVAEALPRTIENEDDVRVSEEIYRGHTFLMPSFRYNRLPLPVDAALEEADFDAFVSVIRECPSIIFKDSCKAPPALLFNCQTGVGRANLGMIIGALMIAHRTEFPQIERYEKRRVSGQESHFQIVESYRTSFPNGRRIVEEVDRIVDICSEMHDLKETLYLYKDKVKNLSEEHQSQEISSRENLISKTFQVFQRYFYLIAFNSYLHEQLADESLDLDEMSSLRQMKVANYRKVSKMPVCGMAQPNPEGLAHILSYLTDDRRKFTRVLCLNLREEAVLEGDGKIYSLRKVNNLQQEIIIPAATVEQLEEVENASKMDVLSCKDAIETWHEETKQMKQFTSCNTLQEVYRQNAMRYPRLQYQRIPITDCAAPREEDFDAFLKVVKSNLTIDQNSAIVLNCHNGKGRTTVGMVICLLLTWHINGFPEPFVEDMVSIPDAKYTKGEFEAILNLVRLLPNGDEMKKEVDRALDAVSDSMTPMMHHLRELIINTYKKSKGAKNKDIAASLHLCSLQYLERYFYLILFDTYLHLEKPGKWERSFKEWMAEVAAPAGVFEILDRLGFSEFEDPQSTPMCRMRYRWQHQQGYKVPTFGDMIE</sequence>
<evidence type="ECO:0000256" key="1">
    <source>
        <dbReference type="SAM" id="MobiDB-lite"/>
    </source>
</evidence>
<dbReference type="SUPFAM" id="SSF52799">
    <property type="entry name" value="(Phosphotyrosine protein) phosphatases II"/>
    <property type="match status" value="2"/>
</dbReference>
<dbReference type="InterPro" id="IPR050561">
    <property type="entry name" value="PTP"/>
</dbReference>
<organism evidence="2 3">
    <name type="scientific">Scyliorhinus torazame</name>
    <name type="common">Cloudy catshark</name>
    <name type="synonym">Catulus torazame</name>
    <dbReference type="NCBI Taxonomy" id="75743"/>
    <lineage>
        <taxon>Eukaryota</taxon>
        <taxon>Metazoa</taxon>
        <taxon>Chordata</taxon>
        <taxon>Craniata</taxon>
        <taxon>Vertebrata</taxon>
        <taxon>Chondrichthyes</taxon>
        <taxon>Elasmobranchii</taxon>
        <taxon>Galeomorphii</taxon>
        <taxon>Galeoidea</taxon>
        <taxon>Carcharhiniformes</taxon>
        <taxon>Scyliorhinidae</taxon>
        <taxon>Scyliorhinus</taxon>
    </lineage>
</organism>
<evidence type="ECO:0008006" key="4">
    <source>
        <dbReference type="Google" id="ProtNLM"/>
    </source>
</evidence>
<proteinExistence type="predicted"/>
<dbReference type="EMBL" id="BFAA01003110">
    <property type="protein sequence ID" value="GCB68490.1"/>
    <property type="molecule type" value="Genomic_DNA"/>
</dbReference>